<name>A0A2K0TVN2_TRIHA</name>
<evidence type="ECO:0000313" key="2">
    <source>
        <dbReference type="EMBL" id="PNP49588.1"/>
    </source>
</evidence>
<comment type="caution">
    <text evidence="2">The sequence shown here is derived from an EMBL/GenBank/DDBJ whole genome shotgun (WGS) entry which is preliminary data.</text>
</comment>
<sequence>MSHNPPIADLFKKKWAKVCPPNPVNDPYIVTLLIGVAQQKRRHFQEINCNQEISKGFIFSQVLSTFYSRGQCAAVTERHFEGWMYLYQAKIPLSLLDMFDDPRYGPPTLPSVSVHAIAIRYSPLATLRARLLELMLPEKLASEMYARPTRGQKRKYDGQGYTQPASRETPAGQNACSSSCCMPISQQP</sequence>
<gene>
    <name evidence="2" type="ORF">THARTR1_09910</name>
</gene>
<dbReference type="AlphaFoldDB" id="A0A2K0TVN2"/>
<accession>A0A2K0TVN2</accession>
<proteinExistence type="predicted"/>
<dbReference type="OrthoDB" id="5343483at2759"/>
<feature type="compositionally biased region" description="Polar residues" evidence="1">
    <location>
        <begin position="160"/>
        <end position="177"/>
    </location>
</feature>
<organism evidence="2 3">
    <name type="scientific">Trichoderma harzianum</name>
    <name type="common">Hypocrea lixii</name>
    <dbReference type="NCBI Taxonomy" id="5544"/>
    <lineage>
        <taxon>Eukaryota</taxon>
        <taxon>Fungi</taxon>
        <taxon>Dikarya</taxon>
        <taxon>Ascomycota</taxon>
        <taxon>Pezizomycotina</taxon>
        <taxon>Sordariomycetes</taxon>
        <taxon>Hypocreomycetidae</taxon>
        <taxon>Hypocreales</taxon>
        <taxon>Hypocreaceae</taxon>
        <taxon>Trichoderma</taxon>
    </lineage>
</organism>
<feature type="region of interest" description="Disordered" evidence="1">
    <location>
        <begin position="148"/>
        <end position="178"/>
    </location>
</feature>
<protein>
    <submittedName>
        <fullName evidence="2">Uncharacterized protein</fullName>
    </submittedName>
</protein>
<evidence type="ECO:0000313" key="3">
    <source>
        <dbReference type="Proteomes" id="UP000236290"/>
    </source>
</evidence>
<reference evidence="2 3" key="1">
    <citation type="submission" date="2017-02" db="EMBL/GenBank/DDBJ databases">
        <title>Genomes of Trichoderma spp. with biocontrol activity.</title>
        <authorList>
            <person name="Gardiner D."/>
            <person name="Kazan K."/>
            <person name="Vos C."/>
            <person name="Harvey P."/>
        </authorList>
    </citation>
    <scope>NUCLEOTIDE SEQUENCE [LARGE SCALE GENOMIC DNA]</scope>
    <source>
        <strain evidence="2 3">Tr1</strain>
    </source>
</reference>
<evidence type="ECO:0000256" key="1">
    <source>
        <dbReference type="SAM" id="MobiDB-lite"/>
    </source>
</evidence>
<dbReference type="EMBL" id="MTYI01000187">
    <property type="protein sequence ID" value="PNP49588.1"/>
    <property type="molecule type" value="Genomic_DNA"/>
</dbReference>
<dbReference type="Proteomes" id="UP000236290">
    <property type="component" value="Unassembled WGS sequence"/>
</dbReference>